<dbReference type="EMBL" id="AP021861">
    <property type="protein sequence ID" value="BBO34620.1"/>
    <property type="molecule type" value="Genomic_DNA"/>
</dbReference>
<dbReference type="InterPro" id="IPR050723">
    <property type="entry name" value="CFA/CMAS"/>
</dbReference>
<reference evidence="2" key="1">
    <citation type="submission" date="2019-10" db="EMBL/GenBank/DDBJ databases">
        <title>Lacipirellula parvula gen. nov., sp. nov., representing a lineage of planctomycetes widespread in freshwater anoxic habitats, and description of the family Lacipirellulaceae.</title>
        <authorList>
            <person name="Dedysh S.N."/>
            <person name="Kulichevskaya I.S."/>
            <person name="Beletsky A.V."/>
            <person name="Rakitin A.L."/>
            <person name="Mardanov A.V."/>
            <person name="Ivanova A.A."/>
            <person name="Saltykova V.X."/>
            <person name="Rijpstra W.I.C."/>
            <person name="Sinninghe Damste J.S."/>
            <person name="Ravin N.V."/>
        </authorList>
    </citation>
    <scope>NUCLEOTIDE SEQUENCE [LARGE SCALE GENOMIC DNA]</scope>
    <source>
        <strain evidence="2">PX69</strain>
    </source>
</reference>
<evidence type="ECO:0000313" key="1">
    <source>
        <dbReference type="EMBL" id="BBO34620.1"/>
    </source>
</evidence>
<keyword evidence="2" id="KW-1185">Reference proteome</keyword>
<dbReference type="Pfam" id="PF02353">
    <property type="entry name" value="CMAS"/>
    <property type="match status" value="1"/>
</dbReference>
<dbReference type="KEGG" id="lpav:PLANPX_4232"/>
<dbReference type="CDD" id="cd02440">
    <property type="entry name" value="AdoMet_MTases"/>
    <property type="match status" value="1"/>
</dbReference>
<dbReference type="RefSeq" id="WP_152100160.1">
    <property type="nucleotide sequence ID" value="NZ_AP021861.1"/>
</dbReference>
<gene>
    <name evidence="1" type="ORF">PLANPX_4232</name>
</gene>
<dbReference type="PANTHER" id="PTHR43667:SF2">
    <property type="entry name" value="FATTY ACID C-METHYL TRANSFERASE"/>
    <property type="match status" value="1"/>
</dbReference>
<protein>
    <recommendedName>
        <fullName evidence="3">Cyclopropane-fatty-acyl-phospholipid synthase</fullName>
    </recommendedName>
</protein>
<dbReference type="AlphaFoldDB" id="A0A5K7XCS0"/>
<evidence type="ECO:0008006" key="3">
    <source>
        <dbReference type="Google" id="ProtNLM"/>
    </source>
</evidence>
<sequence length="475" mass="53255">MSGLAPTSRSPIGPQRWINAAARRLAFDRFACIDDGQLTLRLGDTETLFGRATDLRGEATVHDEAIFRRAALGGNLALAEGYVDGDWDCDDLTSVLRIFARNAASLSATESGVVGKLVNLVRRFQARREDNSLSGSKRNIAAHYDLGNEFFRLWLDKTMAYSCGVFPAVSSSLEEASVEKFDRVCRKLNLQPDDRVVEIGSGWGGFAIHAASNYGCHVTTTTISPAQFDYATNAVAAQGLQGRVELLQQDYRDVAGQFDKLVSIEMIEAVGHQRLDEYFRRCSQLLRSDGSMLIQAIVMPEQGYDLYLNSIDFIQRHIFPGGCLPSLGSILASVGRATDLRVVHVEDFAPHYAETLRRWRQTFRDRLDEVRDIGCTERFIRLWDFYLSVCEAGFEERTIGVLQVQLDKPRCRREKADLSTRIRTDAAYQLACGRQSNVGYAKIDVEQSEMRGNTALCESYSNFCFLTSPSSRRRR</sequence>
<organism evidence="1 2">
    <name type="scientific">Lacipirellula parvula</name>
    <dbReference type="NCBI Taxonomy" id="2650471"/>
    <lineage>
        <taxon>Bacteria</taxon>
        <taxon>Pseudomonadati</taxon>
        <taxon>Planctomycetota</taxon>
        <taxon>Planctomycetia</taxon>
        <taxon>Pirellulales</taxon>
        <taxon>Lacipirellulaceae</taxon>
        <taxon>Lacipirellula</taxon>
    </lineage>
</organism>
<dbReference type="Proteomes" id="UP000326837">
    <property type="component" value="Chromosome"/>
</dbReference>
<dbReference type="InterPro" id="IPR029063">
    <property type="entry name" value="SAM-dependent_MTases_sf"/>
</dbReference>
<evidence type="ECO:0000313" key="2">
    <source>
        <dbReference type="Proteomes" id="UP000326837"/>
    </source>
</evidence>
<dbReference type="Gene3D" id="3.40.50.150">
    <property type="entry name" value="Vaccinia Virus protein VP39"/>
    <property type="match status" value="1"/>
</dbReference>
<dbReference type="PANTHER" id="PTHR43667">
    <property type="entry name" value="CYCLOPROPANE-FATTY-ACYL-PHOSPHOLIPID SYNTHASE"/>
    <property type="match status" value="1"/>
</dbReference>
<accession>A0A5K7XCS0</accession>
<proteinExistence type="predicted"/>
<dbReference type="SUPFAM" id="SSF53335">
    <property type="entry name" value="S-adenosyl-L-methionine-dependent methyltransferases"/>
    <property type="match status" value="1"/>
</dbReference>
<name>A0A5K7XCS0_9BACT</name>